<sequence length="150" mass="16040">MTAVPSAPAGARLLPVTRRVEHADTDASGVVHFARYPAWQETALLANLERLGVGLGVLAREGFDLVVTESTTRYRAPARYPDELSLEPVVGHLGAARARIDTTIRRTADGTELATGQLVVALTDRATGAPCALLPVLHAVLEETRSDVHR</sequence>
<evidence type="ECO:0000256" key="2">
    <source>
        <dbReference type="ARBA" id="ARBA00022801"/>
    </source>
</evidence>
<comment type="similarity">
    <text evidence="1">Belongs to the 4-hydroxybenzoyl-CoA thioesterase family.</text>
</comment>
<dbReference type="SUPFAM" id="SSF54637">
    <property type="entry name" value="Thioesterase/thiol ester dehydrase-isomerase"/>
    <property type="match status" value="1"/>
</dbReference>
<protein>
    <submittedName>
        <fullName evidence="3">Acyl-CoA thioesterase</fullName>
    </submittedName>
</protein>
<comment type="caution">
    <text evidence="3">The sequence shown here is derived from an EMBL/GenBank/DDBJ whole genome shotgun (WGS) entry which is preliminary data.</text>
</comment>
<dbReference type="Proteomes" id="UP001296706">
    <property type="component" value="Unassembled WGS sequence"/>
</dbReference>
<name>A0ABX1R9E7_9PSEU</name>
<dbReference type="InterPro" id="IPR008272">
    <property type="entry name" value="HB-CoA_thioesterase_AS"/>
</dbReference>
<dbReference type="InterPro" id="IPR029069">
    <property type="entry name" value="HotDog_dom_sf"/>
</dbReference>
<dbReference type="PIRSF" id="PIRSF003230">
    <property type="entry name" value="YbgC"/>
    <property type="match status" value="1"/>
</dbReference>
<dbReference type="CDD" id="cd00586">
    <property type="entry name" value="4HBT"/>
    <property type="match status" value="1"/>
</dbReference>
<organism evidence="3 4">
    <name type="scientific">Pseudonocardia xinjiangensis</name>
    <dbReference type="NCBI Taxonomy" id="75289"/>
    <lineage>
        <taxon>Bacteria</taxon>
        <taxon>Bacillati</taxon>
        <taxon>Actinomycetota</taxon>
        <taxon>Actinomycetes</taxon>
        <taxon>Pseudonocardiales</taxon>
        <taxon>Pseudonocardiaceae</taxon>
        <taxon>Pseudonocardia</taxon>
    </lineage>
</organism>
<dbReference type="InterPro" id="IPR006684">
    <property type="entry name" value="YbgC/YbaW"/>
</dbReference>
<keyword evidence="2" id="KW-0378">Hydrolase</keyword>
<dbReference type="PROSITE" id="PS01328">
    <property type="entry name" value="4HBCOA_THIOESTERASE"/>
    <property type="match status" value="1"/>
</dbReference>
<dbReference type="InterPro" id="IPR050563">
    <property type="entry name" value="4-hydroxybenzoyl-CoA_TE"/>
</dbReference>
<evidence type="ECO:0000256" key="1">
    <source>
        <dbReference type="ARBA" id="ARBA00005953"/>
    </source>
</evidence>
<dbReference type="PANTHER" id="PTHR31793">
    <property type="entry name" value="4-HYDROXYBENZOYL-COA THIOESTERASE FAMILY MEMBER"/>
    <property type="match status" value="1"/>
</dbReference>
<dbReference type="Pfam" id="PF13279">
    <property type="entry name" value="4HBT_2"/>
    <property type="match status" value="1"/>
</dbReference>
<gene>
    <name evidence="3" type="ORF">HF577_01820</name>
</gene>
<dbReference type="EMBL" id="JAAXKY010000002">
    <property type="protein sequence ID" value="NMH75848.1"/>
    <property type="molecule type" value="Genomic_DNA"/>
</dbReference>
<proteinExistence type="inferred from homology"/>
<reference evidence="3 4" key="1">
    <citation type="submission" date="2020-04" db="EMBL/GenBank/DDBJ databases">
        <authorList>
            <person name="Klaysubun C."/>
            <person name="Duangmal K."/>
            <person name="Lipun K."/>
        </authorList>
    </citation>
    <scope>NUCLEOTIDE SEQUENCE [LARGE SCALE GENOMIC DNA]</scope>
    <source>
        <strain evidence="3 4">JCM 11839</strain>
    </source>
</reference>
<accession>A0ABX1R9E7</accession>
<dbReference type="PANTHER" id="PTHR31793:SF27">
    <property type="entry name" value="NOVEL THIOESTERASE SUPERFAMILY DOMAIN AND SAPOSIN A-TYPE DOMAIN CONTAINING PROTEIN (0610012H03RIK)"/>
    <property type="match status" value="1"/>
</dbReference>
<keyword evidence="4" id="KW-1185">Reference proteome</keyword>
<dbReference type="RefSeq" id="WP_169393911.1">
    <property type="nucleotide sequence ID" value="NZ_BAAAJH010000023.1"/>
</dbReference>
<evidence type="ECO:0000313" key="3">
    <source>
        <dbReference type="EMBL" id="NMH75848.1"/>
    </source>
</evidence>
<dbReference type="Gene3D" id="3.10.129.10">
    <property type="entry name" value="Hotdog Thioesterase"/>
    <property type="match status" value="1"/>
</dbReference>
<evidence type="ECO:0000313" key="4">
    <source>
        <dbReference type="Proteomes" id="UP001296706"/>
    </source>
</evidence>